<dbReference type="PANTHER" id="PTHR30572">
    <property type="entry name" value="MEMBRANE COMPONENT OF TRANSPORTER-RELATED"/>
    <property type="match status" value="1"/>
</dbReference>
<keyword evidence="5 6" id="KW-0472">Membrane</keyword>
<evidence type="ECO:0000256" key="2">
    <source>
        <dbReference type="ARBA" id="ARBA00022475"/>
    </source>
</evidence>
<feature type="transmembrane region" description="Helical" evidence="6">
    <location>
        <begin position="673"/>
        <end position="691"/>
    </location>
</feature>
<evidence type="ECO:0000259" key="7">
    <source>
        <dbReference type="Pfam" id="PF02687"/>
    </source>
</evidence>
<evidence type="ECO:0000313" key="9">
    <source>
        <dbReference type="EMBL" id="MDN5212435.1"/>
    </source>
</evidence>
<dbReference type="Proteomes" id="UP001172083">
    <property type="component" value="Unassembled WGS sequence"/>
</dbReference>
<keyword evidence="2" id="KW-1003">Cell membrane</keyword>
<evidence type="ECO:0000259" key="8">
    <source>
        <dbReference type="Pfam" id="PF12704"/>
    </source>
</evidence>
<feature type="domain" description="ABC3 transporter permease C-terminal" evidence="7">
    <location>
        <begin position="277"/>
        <end position="394"/>
    </location>
</feature>
<evidence type="ECO:0000256" key="5">
    <source>
        <dbReference type="ARBA" id="ARBA00023136"/>
    </source>
</evidence>
<feature type="transmembrane region" description="Helical" evidence="6">
    <location>
        <begin position="729"/>
        <end position="751"/>
    </location>
</feature>
<feature type="domain" description="MacB-like periplasmic core" evidence="8">
    <location>
        <begin position="21"/>
        <end position="230"/>
    </location>
</feature>
<dbReference type="PANTHER" id="PTHR30572:SF18">
    <property type="entry name" value="ABC-TYPE MACROLIDE FAMILY EXPORT SYSTEM PERMEASE COMPONENT 2"/>
    <property type="match status" value="1"/>
</dbReference>
<dbReference type="RefSeq" id="WP_346757752.1">
    <property type="nucleotide sequence ID" value="NZ_JAUJEB010000001.1"/>
</dbReference>
<proteinExistence type="predicted"/>
<organism evidence="9 10">
    <name type="scientific">Agaribacillus aureus</name>
    <dbReference type="NCBI Taxonomy" id="3051825"/>
    <lineage>
        <taxon>Bacteria</taxon>
        <taxon>Pseudomonadati</taxon>
        <taxon>Bacteroidota</taxon>
        <taxon>Cytophagia</taxon>
        <taxon>Cytophagales</taxon>
        <taxon>Splendidivirgaceae</taxon>
        <taxon>Agaribacillus</taxon>
    </lineage>
</organism>
<feature type="transmembrane region" description="Helical" evidence="6">
    <location>
        <begin position="697"/>
        <end position="717"/>
    </location>
</feature>
<feature type="transmembrane region" description="Helical" evidence="6">
    <location>
        <begin position="273"/>
        <end position="299"/>
    </location>
</feature>
<feature type="transmembrane region" description="Helical" evidence="6">
    <location>
        <begin position="411"/>
        <end position="431"/>
    </location>
</feature>
<sequence length="765" mass="86699">MLPFTIKTALRNLLRTKQNAFIIILSLTISFSFSNVLIAFISYESNTDAFHQKQAHIYRLFSDDPFEEGKKIRFIARGASQFLLDRFPEVNKVCKVEALDRKGSFLSSENALIKNQMILAADPTFFEFFDFPISEGNRKKAISSDGIVLQEALAKKLFGTPPYIGNTVELNNEKGTKAFKVTAIIENFHENTQLKFDAVVSSQEQSYGGSLFIMLNKHADPKSLAAKINQNKDMPSLVGLGKSKYELEPLRSTYYNASNPQPYDQHRNHQIIIISWLVVILLSCTAGFNFINLYVTGLLGRRKEIGVKRVFGATKTNMTISIGIEVSIYVMSSILLSLALTYYLLPFFNTSFNTQLSFSYLTYAKVLLAIFGSILFLGLLITVYLVIFTWKLNPIRLINDKLANKVKASRFMFTIQFFISVGLMIFAYVVIQQMQYIRNKPLGFNKHLMQLQISDDKTAGLGVLKQQLLNYPQISKATITNGNPISGNWKVRYDLGDQRFYAPFLLSGDEDLVETLQLTILKGKNINPQDSLGRLVNETLVRYFDIKSPIGQIIPGSQEYIVGVVNDFNNVSLKEEVQPYIISYRRNKNCLLIDISDTELNDVLPLVMHEWEQVFPDEIFDYKLIEDELLAKHKEDTYFFRMIIGFTIASLLISCFGLYGIASFTSSRRTKEIGIRKVLGASVTSVILLLWRDYIKLIALSFALAAPIVHYFLNSWLKAFAYKITLDWWLYAIPGFLMLAIAILTISGQSIKAASADPVTSLQDE</sequence>
<name>A0ABT8L6K5_9BACT</name>
<keyword evidence="10" id="KW-1185">Reference proteome</keyword>
<feature type="transmembrane region" description="Helical" evidence="6">
    <location>
        <begin position="320"/>
        <end position="345"/>
    </location>
</feature>
<dbReference type="EMBL" id="JAUJEB010000001">
    <property type="protein sequence ID" value="MDN5212435.1"/>
    <property type="molecule type" value="Genomic_DNA"/>
</dbReference>
<evidence type="ECO:0000256" key="1">
    <source>
        <dbReference type="ARBA" id="ARBA00004651"/>
    </source>
</evidence>
<feature type="domain" description="ABC3 transporter permease C-terminal" evidence="7">
    <location>
        <begin position="646"/>
        <end position="757"/>
    </location>
</feature>
<evidence type="ECO:0000256" key="3">
    <source>
        <dbReference type="ARBA" id="ARBA00022692"/>
    </source>
</evidence>
<evidence type="ECO:0000256" key="4">
    <source>
        <dbReference type="ARBA" id="ARBA00022989"/>
    </source>
</evidence>
<dbReference type="InterPro" id="IPR003838">
    <property type="entry name" value="ABC3_permease_C"/>
</dbReference>
<reference evidence="9" key="1">
    <citation type="submission" date="2023-06" db="EMBL/GenBank/DDBJ databases">
        <title>Genomic of Agaribacillus aureum.</title>
        <authorList>
            <person name="Wang G."/>
        </authorList>
    </citation>
    <scope>NUCLEOTIDE SEQUENCE</scope>
    <source>
        <strain evidence="9">BMA12</strain>
    </source>
</reference>
<feature type="transmembrane region" description="Helical" evidence="6">
    <location>
        <begin position="638"/>
        <end position="661"/>
    </location>
</feature>
<keyword evidence="3 6" id="KW-0812">Transmembrane</keyword>
<accession>A0ABT8L6K5</accession>
<evidence type="ECO:0000256" key="6">
    <source>
        <dbReference type="SAM" id="Phobius"/>
    </source>
</evidence>
<dbReference type="InterPro" id="IPR025857">
    <property type="entry name" value="MacB_PCD"/>
</dbReference>
<protein>
    <submittedName>
        <fullName evidence="9">ABC transporter permease</fullName>
    </submittedName>
</protein>
<dbReference type="InterPro" id="IPR050250">
    <property type="entry name" value="Macrolide_Exporter_MacB"/>
</dbReference>
<comment type="caution">
    <text evidence="9">The sequence shown here is derived from an EMBL/GenBank/DDBJ whole genome shotgun (WGS) entry which is preliminary data.</text>
</comment>
<dbReference type="Pfam" id="PF02687">
    <property type="entry name" value="FtsX"/>
    <property type="match status" value="2"/>
</dbReference>
<gene>
    <name evidence="9" type="ORF">QQ020_10275</name>
</gene>
<feature type="transmembrane region" description="Helical" evidence="6">
    <location>
        <begin position="365"/>
        <end position="390"/>
    </location>
</feature>
<dbReference type="Pfam" id="PF12704">
    <property type="entry name" value="MacB_PCD"/>
    <property type="match status" value="1"/>
</dbReference>
<feature type="transmembrane region" description="Helical" evidence="6">
    <location>
        <begin position="20"/>
        <end position="43"/>
    </location>
</feature>
<evidence type="ECO:0000313" key="10">
    <source>
        <dbReference type="Proteomes" id="UP001172083"/>
    </source>
</evidence>
<comment type="subcellular location">
    <subcellularLocation>
        <location evidence="1">Cell membrane</location>
        <topology evidence="1">Multi-pass membrane protein</topology>
    </subcellularLocation>
</comment>
<keyword evidence="4 6" id="KW-1133">Transmembrane helix</keyword>